<gene>
    <name evidence="2" type="ORF">TNCT_529361</name>
</gene>
<organism evidence="2 3">
    <name type="scientific">Trichonephila clavata</name>
    <name type="common">Joro spider</name>
    <name type="synonym">Nephila clavata</name>
    <dbReference type="NCBI Taxonomy" id="2740835"/>
    <lineage>
        <taxon>Eukaryota</taxon>
        <taxon>Metazoa</taxon>
        <taxon>Ecdysozoa</taxon>
        <taxon>Arthropoda</taxon>
        <taxon>Chelicerata</taxon>
        <taxon>Arachnida</taxon>
        <taxon>Araneae</taxon>
        <taxon>Araneomorphae</taxon>
        <taxon>Entelegynae</taxon>
        <taxon>Araneoidea</taxon>
        <taxon>Nephilidae</taxon>
        <taxon>Trichonephila</taxon>
    </lineage>
</organism>
<protein>
    <submittedName>
        <fullName evidence="2">Uncharacterized protein</fullName>
    </submittedName>
</protein>
<feature type="region of interest" description="Disordered" evidence="1">
    <location>
        <begin position="1"/>
        <end position="37"/>
    </location>
</feature>
<name>A0A8X6FY64_TRICU</name>
<sequence length="94" mass="10463">MKHGYPISPRNQSNSRWNGETDPLPSRSKPKNTVKAHDYGNSVLGPAWCFAGGFYATRNNDQPRCLLRSSAEAPKIIAKQTVLHAVKRCFAPPR</sequence>
<accession>A0A8X6FY64</accession>
<evidence type="ECO:0000256" key="1">
    <source>
        <dbReference type="SAM" id="MobiDB-lite"/>
    </source>
</evidence>
<evidence type="ECO:0000313" key="3">
    <source>
        <dbReference type="Proteomes" id="UP000887116"/>
    </source>
</evidence>
<keyword evidence="3" id="KW-1185">Reference proteome</keyword>
<feature type="compositionally biased region" description="Polar residues" evidence="1">
    <location>
        <begin position="9"/>
        <end position="18"/>
    </location>
</feature>
<evidence type="ECO:0000313" key="2">
    <source>
        <dbReference type="EMBL" id="GFQ91137.1"/>
    </source>
</evidence>
<dbReference type="Proteomes" id="UP000887116">
    <property type="component" value="Unassembled WGS sequence"/>
</dbReference>
<dbReference type="EMBL" id="BMAO01003937">
    <property type="protein sequence ID" value="GFQ91137.1"/>
    <property type="molecule type" value="Genomic_DNA"/>
</dbReference>
<comment type="caution">
    <text evidence="2">The sequence shown here is derived from an EMBL/GenBank/DDBJ whole genome shotgun (WGS) entry which is preliminary data.</text>
</comment>
<dbReference type="AlphaFoldDB" id="A0A8X6FY64"/>
<proteinExistence type="predicted"/>
<reference evidence="2" key="1">
    <citation type="submission" date="2020-07" db="EMBL/GenBank/DDBJ databases">
        <title>Multicomponent nature underlies the extraordinary mechanical properties of spider dragline silk.</title>
        <authorList>
            <person name="Kono N."/>
            <person name="Nakamura H."/>
            <person name="Mori M."/>
            <person name="Yoshida Y."/>
            <person name="Ohtoshi R."/>
            <person name="Malay A.D."/>
            <person name="Moran D.A.P."/>
            <person name="Tomita M."/>
            <person name="Numata K."/>
            <person name="Arakawa K."/>
        </authorList>
    </citation>
    <scope>NUCLEOTIDE SEQUENCE</scope>
</reference>